<reference evidence="2" key="1">
    <citation type="submission" date="2022-05" db="EMBL/GenBank/DDBJ databases">
        <title>The Musa troglodytarum L. genome provides insights into the mechanism of non-climacteric behaviour and enrichment of carotenoids.</title>
        <authorList>
            <person name="Wang J."/>
        </authorList>
    </citation>
    <scope>NUCLEOTIDE SEQUENCE</scope>
    <source>
        <tissue evidence="2">Leaf</tissue>
    </source>
</reference>
<feature type="region of interest" description="Disordered" evidence="1">
    <location>
        <begin position="386"/>
        <end position="409"/>
    </location>
</feature>
<gene>
    <name evidence="2" type="ORF">MUK42_06291</name>
</gene>
<dbReference type="EMBL" id="CP097503">
    <property type="protein sequence ID" value="URD78567.1"/>
    <property type="molecule type" value="Genomic_DNA"/>
</dbReference>
<evidence type="ECO:0000256" key="1">
    <source>
        <dbReference type="SAM" id="MobiDB-lite"/>
    </source>
</evidence>
<name>A0A9E7EM12_9LILI</name>
<dbReference type="AlphaFoldDB" id="A0A9E7EM12"/>
<keyword evidence="3" id="KW-1185">Reference proteome</keyword>
<evidence type="ECO:0000313" key="2">
    <source>
        <dbReference type="EMBL" id="URD78567.1"/>
    </source>
</evidence>
<dbReference type="Proteomes" id="UP001055439">
    <property type="component" value="Chromosome 10"/>
</dbReference>
<accession>A0A9E7EM12</accession>
<proteinExistence type="predicted"/>
<sequence length="499" mass="53621">MPMLDVYKRLDQRLEDLGLMESVLIYTYIILSIYRPSRPTVLLSCLIENSGLSHGGVIRSGELCSPALAGHEAKQEDSEWWAFAEIRFRWRRCPKLMRPWPLVGRLMGRLVPGSNDLMEELMALDSELSAMAESRGPASCTLPLSPVKRGSRRTRSPARTLMPCYQSGRPRTWRCPIAEMPSHPEIVGSGAHKAIVFNPDVVSKAFVHIVGSWRDTTDAAGYSPWLPAKRYVSTKPKTQYPNPFNSSFQQPPSRGSTSIGWDRRPVTLFRASLAISGYGHCSQSGQSENVLTSGARDGYSCPASAAYPHSRKIALLTVKLDNQCCLALDRACILLVVASTLHSRVMGNVMVYGKGSHKGAWCSHSSGSFTSGFQAGGLSSSASASSTHILGESSPSSSLPSRSSAGAGTPTVLHRSLAAASSAAARMSSGSELRGRGSCSADSGKLSCASRPLSRSAATSCATAAISADSKLPSQILLFFPGSRISDTHLPHFLFLTPR</sequence>
<protein>
    <submittedName>
        <fullName evidence="2">Uncharacterized protein</fullName>
    </submittedName>
</protein>
<evidence type="ECO:0000313" key="3">
    <source>
        <dbReference type="Proteomes" id="UP001055439"/>
    </source>
</evidence>
<feature type="region of interest" description="Disordered" evidence="1">
    <location>
        <begin position="240"/>
        <end position="259"/>
    </location>
</feature>
<organism evidence="2 3">
    <name type="scientific">Musa troglodytarum</name>
    <name type="common">fe'i banana</name>
    <dbReference type="NCBI Taxonomy" id="320322"/>
    <lineage>
        <taxon>Eukaryota</taxon>
        <taxon>Viridiplantae</taxon>
        <taxon>Streptophyta</taxon>
        <taxon>Embryophyta</taxon>
        <taxon>Tracheophyta</taxon>
        <taxon>Spermatophyta</taxon>
        <taxon>Magnoliopsida</taxon>
        <taxon>Liliopsida</taxon>
        <taxon>Zingiberales</taxon>
        <taxon>Musaceae</taxon>
        <taxon>Musa</taxon>
    </lineage>
</organism>
<feature type="compositionally biased region" description="Low complexity" evidence="1">
    <location>
        <begin position="393"/>
        <end position="404"/>
    </location>
</feature>